<dbReference type="Proteomes" id="UP000001058">
    <property type="component" value="Unassembled WGS sequence"/>
</dbReference>
<dbReference type="GO" id="GO:0008622">
    <property type="term" value="C:epsilon DNA polymerase complex"/>
    <property type="evidence" value="ECO:0007669"/>
    <property type="project" value="InterPro"/>
</dbReference>
<dbReference type="GO" id="GO:0042276">
    <property type="term" value="P:error-prone translesion synthesis"/>
    <property type="evidence" value="ECO:0007669"/>
    <property type="project" value="TreeGrafter"/>
</dbReference>
<dbReference type="GO" id="GO:0006261">
    <property type="term" value="P:DNA-templated DNA replication"/>
    <property type="evidence" value="ECO:0007669"/>
    <property type="project" value="InterPro"/>
</dbReference>
<dbReference type="STRING" id="3068.D8U683"/>
<dbReference type="EMBL" id="GL378361">
    <property type="protein sequence ID" value="EFJ44896.1"/>
    <property type="molecule type" value="Genomic_DNA"/>
</dbReference>
<sequence length="265" mass="28372">MDVIKYSIFRVSAGSGRFRQVSQKGPKNGNYFGIGKLSADGKITAATVQAAAAPNGGIQQLELVEFTDAFSVPHLAFDPVQRKLFLNTKPRHIHASAESKHQLYLQRLLLIQQRLQRSRMFQQSNLLLPNSSSRGHSVQLTDLQSLMGVFGVTRYVLGCISRAEDGRYVLEDTTGAVPLDLSAAETAAGFYTGFSGVLTVPSVFVLMGNFHSRAGGGGCNGRHGLGGGGGGSDAMSGGSDVDYGTMRELFGQLASLIDQYPRLKV</sequence>
<organism evidence="2">
    <name type="scientific">Volvox carteri f. nagariensis</name>
    <dbReference type="NCBI Taxonomy" id="3068"/>
    <lineage>
        <taxon>Eukaryota</taxon>
        <taxon>Viridiplantae</taxon>
        <taxon>Chlorophyta</taxon>
        <taxon>core chlorophytes</taxon>
        <taxon>Chlorophyceae</taxon>
        <taxon>CS clade</taxon>
        <taxon>Chlamydomonadales</taxon>
        <taxon>Volvocaceae</taxon>
        <taxon>Volvox</taxon>
    </lineage>
</organism>
<name>D8U683_VOLCA</name>
<proteinExistence type="predicted"/>
<accession>D8U683</accession>
<dbReference type="PANTHER" id="PTHR12708:SF0">
    <property type="entry name" value="DNA POLYMERASE EPSILON SUBUNIT 2"/>
    <property type="match status" value="1"/>
</dbReference>
<gene>
    <name evidence="1" type="ORF">VOLCADRAFT_94959</name>
</gene>
<reference evidence="1 2" key="1">
    <citation type="journal article" date="2010" name="Science">
        <title>Genomic analysis of organismal complexity in the multicellular green alga Volvox carteri.</title>
        <authorList>
            <person name="Prochnik S.E."/>
            <person name="Umen J."/>
            <person name="Nedelcu A.M."/>
            <person name="Hallmann A."/>
            <person name="Miller S.M."/>
            <person name="Nishii I."/>
            <person name="Ferris P."/>
            <person name="Kuo A."/>
            <person name="Mitros T."/>
            <person name="Fritz-Laylin L.K."/>
            <person name="Hellsten U."/>
            <person name="Chapman J."/>
            <person name="Simakov O."/>
            <person name="Rensing S.A."/>
            <person name="Terry A."/>
            <person name="Pangilinan J."/>
            <person name="Kapitonov V."/>
            <person name="Jurka J."/>
            <person name="Salamov A."/>
            <person name="Shapiro H."/>
            <person name="Schmutz J."/>
            <person name="Grimwood J."/>
            <person name="Lindquist E."/>
            <person name="Lucas S."/>
            <person name="Grigoriev I.V."/>
            <person name="Schmitt R."/>
            <person name="Kirk D."/>
            <person name="Rokhsar D.S."/>
        </authorList>
    </citation>
    <scope>NUCLEOTIDE SEQUENCE [LARGE SCALE GENOMIC DNA]</scope>
    <source>
        <strain evidence="2">f. Nagariensis / Eve</strain>
    </source>
</reference>
<dbReference type="KEGG" id="vcn:VOLCADRAFT_94959"/>
<dbReference type="GO" id="GO:0003677">
    <property type="term" value="F:DNA binding"/>
    <property type="evidence" value="ECO:0007669"/>
    <property type="project" value="InterPro"/>
</dbReference>
<evidence type="ECO:0000313" key="1">
    <source>
        <dbReference type="EMBL" id="EFJ44896.1"/>
    </source>
</evidence>
<protein>
    <submittedName>
        <fullName evidence="1">Uncharacterized protein</fullName>
    </submittedName>
</protein>
<dbReference type="OrthoDB" id="10254730at2759"/>
<dbReference type="FunCoup" id="D8U683">
    <property type="interactions" value="1299"/>
</dbReference>
<dbReference type="AlphaFoldDB" id="D8U683"/>
<keyword evidence="2" id="KW-1185">Reference proteome</keyword>
<evidence type="ECO:0000313" key="2">
    <source>
        <dbReference type="Proteomes" id="UP000001058"/>
    </source>
</evidence>
<dbReference type="GeneID" id="9624020"/>
<dbReference type="InParanoid" id="D8U683"/>
<dbReference type="InterPro" id="IPR016266">
    <property type="entry name" value="POLE2"/>
</dbReference>
<dbReference type="RefSeq" id="XP_002954179.1">
    <property type="nucleotide sequence ID" value="XM_002954133.1"/>
</dbReference>
<dbReference type="PANTHER" id="PTHR12708">
    <property type="entry name" value="DNA POLYMERASE EPSILON SUBUNIT B"/>
    <property type="match status" value="1"/>
</dbReference>